<evidence type="ECO:0000313" key="3">
    <source>
        <dbReference type="Proteomes" id="UP001219525"/>
    </source>
</evidence>
<evidence type="ECO:0000256" key="1">
    <source>
        <dbReference type="SAM" id="Phobius"/>
    </source>
</evidence>
<gene>
    <name evidence="2" type="ORF">GGX14DRAFT_392266</name>
</gene>
<feature type="transmembrane region" description="Helical" evidence="1">
    <location>
        <begin position="133"/>
        <end position="154"/>
    </location>
</feature>
<organism evidence="2 3">
    <name type="scientific">Mycena pura</name>
    <dbReference type="NCBI Taxonomy" id="153505"/>
    <lineage>
        <taxon>Eukaryota</taxon>
        <taxon>Fungi</taxon>
        <taxon>Dikarya</taxon>
        <taxon>Basidiomycota</taxon>
        <taxon>Agaricomycotina</taxon>
        <taxon>Agaricomycetes</taxon>
        <taxon>Agaricomycetidae</taxon>
        <taxon>Agaricales</taxon>
        <taxon>Marasmiineae</taxon>
        <taxon>Mycenaceae</taxon>
        <taxon>Mycena</taxon>
    </lineage>
</organism>
<accession>A0AAD6VLA9</accession>
<dbReference type="AlphaFoldDB" id="A0AAD6VLA9"/>
<comment type="caution">
    <text evidence="2">The sequence shown here is derived from an EMBL/GenBank/DDBJ whole genome shotgun (WGS) entry which is preliminary data.</text>
</comment>
<name>A0AAD6VLA9_9AGAR</name>
<keyword evidence="3" id="KW-1185">Reference proteome</keyword>
<sequence length="279" mass="31511">MTDPAQRVAFNFIGRVFNYLRHFTPTSANFSVRLEPMIEMRDRLRVGGVYPCNGPWDGRRGLRCDTHVRMYPFGRSLGDSVTSEIFQLLARIVDHGAACAFFHIRFQGVYTVLFFQSVQLLCSYRRPNYKFHLGCMILLFILSTIHIALAYTWASMSDRAQTGIYQVFSLDNPLPVLYDPDDPAIVRRLGLLIKIRYSLSKDGEIDHPIEVGLQTASSFIDATSYGAVSGNQSLCLLSPTFAQSSGVYLGYFHSPGTLNSRPRQCAWAQYSAPMFSLHH</sequence>
<evidence type="ECO:0000313" key="2">
    <source>
        <dbReference type="EMBL" id="KAJ7215002.1"/>
    </source>
</evidence>
<proteinExistence type="predicted"/>
<dbReference type="Proteomes" id="UP001219525">
    <property type="component" value="Unassembled WGS sequence"/>
</dbReference>
<keyword evidence="1" id="KW-1133">Transmembrane helix</keyword>
<keyword evidence="1" id="KW-0812">Transmembrane</keyword>
<keyword evidence="1" id="KW-0472">Membrane</keyword>
<reference evidence="2" key="1">
    <citation type="submission" date="2023-03" db="EMBL/GenBank/DDBJ databases">
        <title>Massive genome expansion in bonnet fungi (Mycena s.s.) driven by repeated elements and novel gene families across ecological guilds.</title>
        <authorList>
            <consortium name="Lawrence Berkeley National Laboratory"/>
            <person name="Harder C.B."/>
            <person name="Miyauchi S."/>
            <person name="Viragh M."/>
            <person name="Kuo A."/>
            <person name="Thoen E."/>
            <person name="Andreopoulos B."/>
            <person name="Lu D."/>
            <person name="Skrede I."/>
            <person name="Drula E."/>
            <person name="Henrissat B."/>
            <person name="Morin E."/>
            <person name="Kohler A."/>
            <person name="Barry K."/>
            <person name="LaButti K."/>
            <person name="Morin E."/>
            <person name="Salamov A."/>
            <person name="Lipzen A."/>
            <person name="Mereny Z."/>
            <person name="Hegedus B."/>
            <person name="Baldrian P."/>
            <person name="Stursova M."/>
            <person name="Weitz H."/>
            <person name="Taylor A."/>
            <person name="Grigoriev I.V."/>
            <person name="Nagy L.G."/>
            <person name="Martin F."/>
            <person name="Kauserud H."/>
        </authorList>
    </citation>
    <scope>NUCLEOTIDE SEQUENCE</scope>
    <source>
        <strain evidence="2">9144</strain>
    </source>
</reference>
<dbReference type="EMBL" id="JARJCW010000018">
    <property type="protein sequence ID" value="KAJ7215002.1"/>
    <property type="molecule type" value="Genomic_DNA"/>
</dbReference>
<protein>
    <submittedName>
        <fullName evidence="2">Uncharacterized protein</fullName>
    </submittedName>
</protein>